<dbReference type="InterPro" id="IPR050530">
    <property type="entry name" value="GvpA"/>
</dbReference>
<dbReference type="PANTHER" id="PTHR35344:SF4">
    <property type="entry name" value="GAS VESICLE PROTEIN A1"/>
    <property type="match status" value="1"/>
</dbReference>
<evidence type="ECO:0000256" key="4">
    <source>
        <dbReference type="SAM" id="MobiDB-lite"/>
    </source>
</evidence>
<dbReference type="Proteomes" id="UP001501265">
    <property type="component" value="Unassembled WGS sequence"/>
</dbReference>
<protein>
    <recommendedName>
        <fullName evidence="7">Gas vesicle protein</fullName>
    </recommendedName>
</protein>
<accession>A0ABP9BW12</accession>
<dbReference type="PROSITE" id="PS00669">
    <property type="entry name" value="GAS_VESICLE_A_2"/>
    <property type="match status" value="1"/>
</dbReference>
<evidence type="ECO:0000256" key="3">
    <source>
        <dbReference type="ARBA" id="ARBA00035646"/>
    </source>
</evidence>
<comment type="caution">
    <text evidence="5">The sequence shown here is derived from an EMBL/GenBank/DDBJ whole genome shotgun (WGS) entry which is preliminary data.</text>
</comment>
<dbReference type="Pfam" id="PF00741">
    <property type="entry name" value="Gas_vesicle"/>
    <property type="match status" value="1"/>
</dbReference>
<feature type="region of interest" description="Disordered" evidence="4">
    <location>
        <begin position="304"/>
        <end position="329"/>
    </location>
</feature>
<gene>
    <name evidence="5" type="ORF">GCM10023220_31260</name>
</gene>
<reference evidence="6" key="1">
    <citation type="journal article" date="2019" name="Int. J. Syst. Evol. Microbiol.">
        <title>The Global Catalogue of Microorganisms (GCM) 10K type strain sequencing project: providing services to taxonomists for standard genome sequencing and annotation.</title>
        <authorList>
            <consortium name="The Broad Institute Genomics Platform"/>
            <consortium name="The Broad Institute Genome Sequencing Center for Infectious Disease"/>
            <person name="Wu L."/>
            <person name="Ma J."/>
        </authorList>
    </citation>
    <scope>NUCLEOTIDE SEQUENCE [LARGE SCALE GENOMIC DNA]</scope>
    <source>
        <strain evidence="6">JCM 18081</strain>
    </source>
</reference>
<evidence type="ECO:0000256" key="2">
    <source>
        <dbReference type="ARBA" id="ARBA00035108"/>
    </source>
</evidence>
<sequence length="329" mass="35970">MTTAQPPMRPSRDPRVTLDDLVEVLLNKGAVLHLDLIVAVADIPLIGVSIRAAIAGMETMLEYGMMRDWDEATRAWAERSAVRRALDLREGEAVVCRMSGGHLLAEGVYTSWRPGTVCLTDRRLVVLREEPRETLWQAELDSVAGVTLEPERTVGGEERLRLRVTLADGQDVRLSAREPGKLRDLLADACGGRLVKPFAFPFTSADEEEEPLAEGHLWYQEPRRGEMLWRGGQGRLTADRLTWKSPVDSRPALVLPTAEITAVERQAGSSPAGGGTVLLLRTASRGEVRLTADDPAAWRERLAAAGAAAAGGRPTEDSEPRGEHHGIDR</sequence>
<dbReference type="RefSeq" id="WP_345620206.1">
    <property type="nucleotide sequence ID" value="NZ_BAABIG010000025.1"/>
</dbReference>
<evidence type="ECO:0000313" key="5">
    <source>
        <dbReference type="EMBL" id="GAA4800510.1"/>
    </source>
</evidence>
<comment type="similarity">
    <text evidence="3">Belongs to the gas vesicle GvpA family.</text>
</comment>
<organism evidence="5 6">
    <name type="scientific">Streptomyces ziwulingensis</name>
    <dbReference type="NCBI Taxonomy" id="1045501"/>
    <lineage>
        <taxon>Bacteria</taxon>
        <taxon>Bacillati</taxon>
        <taxon>Actinomycetota</taxon>
        <taxon>Actinomycetes</taxon>
        <taxon>Kitasatosporales</taxon>
        <taxon>Streptomycetaceae</taxon>
        <taxon>Streptomyces</taxon>
    </lineage>
</organism>
<dbReference type="PANTHER" id="PTHR35344">
    <property type="entry name" value="GAS VESICLE STRUCTURAL PROTEIN 2-RELATED"/>
    <property type="match status" value="1"/>
</dbReference>
<dbReference type="InterPro" id="IPR000638">
    <property type="entry name" value="Gas-vesicle_GvpA-like"/>
</dbReference>
<keyword evidence="1" id="KW-0304">Gas vesicle</keyword>
<comment type="subcellular location">
    <subcellularLocation>
        <location evidence="2">Gas vesicle</location>
    </subcellularLocation>
</comment>
<dbReference type="EMBL" id="BAABIG010000025">
    <property type="protein sequence ID" value="GAA4800510.1"/>
    <property type="molecule type" value="Genomic_DNA"/>
</dbReference>
<proteinExistence type="inferred from homology"/>
<name>A0ABP9BW12_9ACTN</name>
<feature type="compositionally biased region" description="Low complexity" evidence="4">
    <location>
        <begin position="304"/>
        <end position="313"/>
    </location>
</feature>
<evidence type="ECO:0008006" key="7">
    <source>
        <dbReference type="Google" id="ProtNLM"/>
    </source>
</evidence>
<keyword evidence="6" id="KW-1185">Reference proteome</keyword>
<feature type="compositionally biased region" description="Basic and acidic residues" evidence="4">
    <location>
        <begin position="314"/>
        <end position="329"/>
    </location>
</feature>
<dbReference type="InterPro" id="IPR018493">
    <property type="entry name" value="GvpA-like_CS"/>
</dbReference>
<evidence type="ECO:0000256" key="1">
    <source>
        <dbReference type="ARBA" id="ARBA00022987"/>
    </source>
</evidence>
<evidence type="ECO:0000313" key="6">
    <source>
        <dbReference type="Proteomes" id="UP001501265"/>
    </source>
</evidence>